<dbReference type="PANTHER" id="PTHR33824:SF7">
    <property type="entry name" value="POLYKETIDE CYCLASE_DEHYDRASE AND LIPID TRANSPORT SUPERFAMILY PROTEIN"/>
    <property type="match status" value="1"/>
</dbReference>
<feature type="domain" description="Coenzyme Q-binding protein COQ10 START" evidence="1">
    <location>
        <begin position="10"/>
        <end position="130"/>
    </location>
</feature>
<reference evidence="2" key="1">
    <citation type="submission" date="2020-11" db="EMBL/GenBank/DDBJ databases">
        <title>Sequencing the genomes of 1000 actinobacteria strains.</title>
        <authorList>
            <person name="Klenk H.-P."/>
        </authorList>
    </citation>
    <scope>NUCLEOTIDE SEQUENCE</scope>
    <source>
        <strain evidence="2">DSM 45356</strain>
    </source>
</reference>
<evidence type="ECO:0000313" key="3">
    <source>
        <dbReference type="Proteomes" id="UP000622552"/>
    </source>
</evidence>
<comment type="caution">
    <text evidence="2">The sequence shown here is derived from an EMBL/GenBank/DDBJ whole genome shotgun (WGS) entry which is preliminary data.</text>
</comment>
<proteinExistence type="predicted"/>
<dbReference type="SUPFAM" id="SSF55961">
    <property type="entry name" value="Bet v1-like"/>
    <property type="match status" value="1"/>
</dbReference>
<dbReference type="InterPro" id="IPR005031">
    <property type="entry name" value="COQ10_START"/>
</dbReference>
<evidence type="ECO:0000259" key="1">
    <source>
        <dbReference type="Pfam" id="PF03364"/>
    </source>
</evidence>
<evidence type="ECO:0000313" key="2">
    <source>
        <dbReference type="EMBL" id="MBG6134065.1"/>
    </source>
</evidence>
<accession>A0A8J7G722</accession>
<dbReference type="PANTHER" id="PTHR33824">
    <property type="entry name" value="POLYKETIDE CYCLASE/DEHYDRASE AND LIPID TRANSPORT SUPERFAMILY PROTEIN"/>
    <property type="match status" value="1"/>
</dbReference>
<dbReference type="RefSeq" id="WP_197001346.1">
    <property type="nucleotide sequence ID" value="NZ_BONS01000026.1"/>
</dbReference>
<dbReference type="Pfam" id="PF03364">
    <property type="entry name" value="Polyketide_cyc"/>
    <property type="match status" value="1"/>
</dbReference>
<dbReference type="AlphaFoldDB" id="A0A8J7G722"/>
<gene>
    <name evidence="2" type="ORF">IW245_000259</name>
</gene>
<dbReference type="Gene3D" id="3.30.530.20">
    <property type="match status" value="1"/>
</dbReference>
<dbReference type="InterPro" id="IPR047137">
    <property type="entry name" value="ORF3"/>
</dbReference>
<name>A0A8J7G722_9ACTN</name>
<protein>
    <submittedName>
        <fullName evidence="2">Putative membrane protein</fullName>
    </submittedName>
</protein>
<dbReference type="InterPro" id="IPR023393">
    <property type="entry name" value="START-like_dom_sf"/>
</dbReference>
<organism evidence="2 3">
    <name type="scientific">Longispora fulva</name>
    <dbReference type="NCBI Taxonomy" id="619741"/>
    <lineage>
        <taxon>Bacteria</taxon>
        <taxon>Bacillati</taxon>
        <taxon>Actinomycetota</taxon>
        <taxon>Actinomycetes</taxon>
        <taxon>Micromonosporales</taxon>
        <taxon>Micromonosporaceae</taxon>
        <taxon>Longispora</taxon>
    </lineage>
</organism>
<sequence>MSVVTETIEVDAPVRAVYNQWTQFEDFPQFMEGVDSIVQQADDRTHWKINIGGVEREFDAMIIEQVPDERVAWASVSGPRHAGLITFEPQSADRTSVTARINMEPEGITEKVGDALGLITRRVRGDLERFKEFLEARGSESGGWRGKIS</sequence>
<dbReference type="Proteomes" id="UP000622552">
    <property type="component" value="Unassembled WGS sequence"/>
</dbReference>
<dbReference type="CDD" id="cd07817">
    <property type="entry name" value="SRPBCC_8"/>
    <property type="match status" value="1"/>
</dbReference>
<dbReference type="EMBL" id="JADOUF010000001">
    <property type="protein sequence ID" value="MBG6134065.1"/>
    <property type="molecule type" value="Genomic_DNA"/>
</dbReference>
<keyword evidence="3" id="KW-1185">Reference proteome</keyword>